<dbReference type="EMBL" id="JBHUMA010000006">
    <property type="protein sequence ID" value="MFD2599731.1"/>
    <property type="molecule type" value="Genomic_DNA"/>
</dbReference>
<evidence type="ECO:0000313" key="2">
    <source>
        <dbReference type="Proteomes" id="UP001597393"/>
    </source>
</evidence>
<comment type="caution">
    <text evidence="1">The sequence shown here is derived from an EMBL/GenBank/DDBJ whole genome shotgun (WGS) entry which is preliminary data.</text>
</comment>
<sequence length="153" mass="17791">MRISKLFLDLLRMEMRLVRLMIWISFWLFSASAALANAPIEKTDIHSGTYLRTFERRIDESSINPPNHNAFANPFLRASVDTHHAFQEAIESINEISVSKSGKKLFASSRQVVEHHSYLPRACTLVLDKKSDPDSYQYIPQNQRHILYLNFRI</sequence>
<organism evidence="1 2">
    <name type="scientific">Sphingobacterium corticis</name>
    <dbReference type="NCBI Taxonomy" id="1812823"/>
    <lineage>
        <taxon>Bacteria</taxon>
        <taxon>Pseudomonadati</taxon>
        <taxon>Bacteroidota</taxon>
        <taxon>Sphingobacteriia</taxon>
        <taxon>Sphingobacteriales</taxon>
        <taxon>Sphingobacteriaceae</taxon>
        <taxon>Sphingobacterium</taxon>
    </lineage>
</organism>
<dbReference type="RefSeq" id="WP_380869858.1">
    <property type="nucleotide sequence ID" value="NZ_JBHUMA010000006.1"/>
</dbReference>
<evidence type="ECO:0000313" key="1">
    <source>
        <dbReference type="EMBL" id="MFD2599731.1"/>
    </source>
</evidence>
<accession>A0ABW5NKW8</accession>
<dbReference type="Proteomes" id="UP001597393">
    <property type="component" value="Unassembled WGS sequence"/>
</dbReference>
<reference evidence="2" key="1">
    <citation type="journal article" date="2019" name="Int. J. Syst. Evol. Microbiol.">
        <title>The Global Catalogue of Microorganisms (GCM) 10K type strain sequencing project: providing services to taxonomists for standard genome sequencing and annotation.</title>
        <authorList>
            <consortium name="The Broad Institute Genomics Platform"/>
            <consortium name="The Broad Institute Genome Sequencing Center for Infectious Disease"/>
            <person name="Wu L."/>
            <person name="Ma J."/>
        </authorList>
    </citation>
    <scope>NUCLEOTIDE SEQUENCE [LARGE SCALE GENOMIC DNA]</scope>
    <source>
        <strain evidence="2">KCTC 42248</strain>
    </source>
</reference>
<name>A0ABW5NKW8_9SPHI</name>
<proteinExistence type="predicted"/>
<keyword evidence="2" id="KW-1185">Reference proteome</keyword>
<protein>
    <submittedName>
        <fullName evidence="1">Uncharacterized protein</fullName>
    </submittedName>
</protein>
<gene>
    <name evidence="1" type="ORF">ACFSQ3_12290</name>
</gene>